<dbReference type="Gene3D" id="1.20.1110.10">
    <property type="entry name" value="Calcium-transporting ATPase, transmembrane domain"/>
    <property type="match status" value="1"/>
</dbReference>
<protein>
    <recommendedName>
        <fullName evidence="2">Cation-transporting P-type ATPase C-terminal domain-containing protein</fullName>
    </recommendedName>
</protein>
<dbReference type="GO" id="GO:0000166">
    <property type="term" value="F:nucleotide binding"/>
    <property type="evidence" value="ECO:0007669"/>
    <property type="project" value="InterPro"/>
</dbReference>
<evidence type="ECO:0000256" key="1">
    <source>
        <dbReference type="SAM" id="Phobius"/>
    </source>
</evidence>
<reference evidence="3 4" key="1">
    <citation type="journal article" date="2016" name="Sci. Rep.">
        <title>Penicillium arizonense, a new, genome sequenced fungal species, reveals a high chemical diversity in secreted metabolites.</title>
        <authorList>
            <person name="Grijseels S."/>
            <person name="Nielsen J.C."/>
            <person name="Randelovic M."/>
            <person name="Nielsen J."/>
            <person name="Nielsen K.F."/>
            <person name="Workman M."/>
            <person name="Frisvad J.C."/>
        </authorList>
    </citation>
    <scope>NUCLEOTIDE SEQUENCE [LARGE SCALE GENOMIC DNA]</scope>
    <source>
        <strain evidence="3 4">CBS 141311</strain>
    </source>
</reference>
<dbReference type="Gene3D" id="3.40.1110.10">
    <property type="entry name" value="Calcium-transporting ATPase, cytoplasmic domain N"/>
    <property type="match status" value="1"/>
</dbReference>
<dbReference type="SUPFAM" id="SSF81660">
    <property type="entry name" value="Metal cation-transporting ATPase, ATP-binding domain N"/>
    <property type="match status" value="1"/>
</dbReference>
<comment type="caution">
    <text evidence="3">The sequence shown here is derived from an EMBL/GenBank/DDBJ whole genome shotgun (WGS) entry which is preliminary data.</text>
</comment>
<proteinExistence type="predicted"/>
<dbReference type="Pfam" id="PF00689">
    <property type="entry name" value="Cation_ATPase_C"/>
    <property type="match status" value="1"/>
</dbReference>
<accession>A0A1F5L3F9</accession>
<feature type="transmembrane region" description="Helical" evidence="1">
    <location>
        <begin position="302"/>
        <end position="322"/>
    </location>
</feature>
<gene>
    <name evidence="3" type="ORF">PENARI_c043G03156</name>
</gene>
<dbReference type="InterPro" id="IPR023299">
    <property type="entry name" value="ATPase_P-typ_cyto_dom_N"/>
</dbReference>
<sequence length="374" mass="42617">MVVRKSWVPALGTYSVGSSNEPFNPALGDELLCPELEDFLNVASMANLAHVYLSEENEWHARGEPTEIAIEVFASRFDWNRGRWTKGSKPTWQQKAEFPFDSAVKKMSLLDSTPANGEEKNMLFSKGAVDTILRNMGELASLCLRILALAQRSFDPSTQVLEGMDYRRDEVEKNLQFLGLVGIYDPPRPETAGALKQGIFTWEVVIDILAYGLWTSALCLSSFSLAMWGFGDDNLGRGCNRQYSKECELVFRACATTFVCLTWFALFLTWEMVNMRRSFFRMQPKSKKYLTKWAYDVWRNQFLFWSIHAGFITVIPILYIPIINDVVFKHTGITWECLSPSHGTEASERHLPMRGWLASLRCKGITGPLQKQED</sequence>
<dbReference type="EMBL" id="LXJU01000043">
    <property type="protein sequence ID" value="OGE47461.1"/>
    <property type="molecule type" value="Genomic_DNA"/>
</dbReference>
<evidence type="ECO:0000313" key="4">
    <source>
        <dbReference type="Proteomes" id="UP000177622"/>
    </source>
</evidence>
<dbReference type="Proteomes" id="UP000177622">
    <property type="component" value="Unassembled WGS sequence"/>
</dbReference>
<name>A0A1F5L3F9_PENAI</name>
<feature type="transmembrane region" description="Helical" evidence="1">
    <location>
        <begin position="208"/>
        <end position="228"/>
    </location>
</feature>
<evidence type="ECO:0000259" key="2">
    <source>
        <dbReference type="Pfam" id="PF00689"/>
    </source>
</evidence>
<keyword evidence="1" id="KW-0812">Transmembrane</keyword>
<dbReference type="OrthoDB" id="4524886at2759"/>
<evidence type="ECO:0000313" key="3">
    <source>
        <dbReference type="EMBL" id="OGE47461.1"/>
    </source>
</evidence>
<dbReference type="RefSeq" id="XP_022482920.1">
    <property type="nucleotide sequence ID" value="XM_022637196.1"/>
</dbReference>
<dbReference type="STRING" id="1835702.A0A1F5L3F9"/>
<dbReference type="Pfam" id="PF13246">
    <property type="entry name" value="Cation_ATPase"/>
    <property type="match status" value="1"/>
</dbReference>
<dbReference type="GO" id="GO:0030001">
    <property type="term" value="P:metal ion transport"/>
    <property type="evidence" value="ECO:0007669"/>
    <property type="project" value="UniProtKB-ARBA"/>
</dbReference>
<dbReference type="InterPro" id="IPR006068">
    <property type="entry name" value="ATPase_P-typ_cation-transptr_C"/>
</dbReference>
<organism evidence="3 4">
    <name type="scientific">Penicillium arizonense</name>
    <dbReference type="NCBI Taxonomy" id="1835702"/>
    <lineage>
        <taxon>Eukaryota</taxon>
        <taxon>Fungi</taxon>
        <taxon>Dikarya</taxon>
        <taxon>Ascomycota</taxon>
        <taxon>Pezizomycotina</taxon>
        <taxon>Eurotiomycetes</taxon>
        <taxon>Eurotiomycetidae</taxon>
        <taxon>Eurotiales</taxon>
        <taxon>Aspergillaceae</taxon>
        <taxon>Penicillium</taxon>
    </lineage>
</organism>
<feature type="transmembrane region" description="Helical" evidence="1">
    <location>
        <begin position="249"/>
        <end position="270"/>
    </location>
</feature>
<dbReference type="GeneID" id="34581930"/>
<dbReference type="AlphaFoldDB" id="A0A1F5L3F9"/>
<keyword evidence="1" id="KW-0472">Membrane</keyword>
<dbReference type="SUPFAM" id="SSF81665">
    <property type="entry name" value="Calcium ATPase, transmembrane domain M"/>
    <property type="match status" value="1"/>
</dbReference>
<dbReference type="InterPro" id="IPR023298">
    <property type="entry name" value="ATPase_P-typ_TM_dom_sf"/>
</dbReference>
<keyword evidence="1" id="KW-1133">Transmembrane helix</keyword>
<keyword evidence="4" id="KW-1185">Reference proteome</keyword>
<feature type="domain" description="Cation-transporting P-type ATPase C-terminal" evidence="2">
    <location>
        <begin position="196"/>
        <end position="337"/>
    </location>
</feature>
<dbReference type="PANTHER" id="PTHR42861">
    <property type="entry name" value="CALCIUM-TRANSPORTING ATPASE"/>
    <property type="match status" value="1"/>
</dbReference>